<dbReference type="EMBL" id="CCXS01000001">
    <property type="protein sequence ID" value="CEG22746.1"/>
    <property type="molecule type" value="Genomic_DNA"/>
</dbReference>
<organism evidence="1 2">
    <name type="scientific">Planococcus massiliensis</name>
    <dbReference type="NCBI Taxonomy" id="1499687"/>
    <lineage>
        <taxon>Bacteria</taxon>
        <taxon>Bacillati</taxon>
        <taxon>Bacillota</taxon>
        <taxon>Bacilli</taxon>
        <taxon>Bacillales</taxon>
        <taxon>Caryophanaceae</taxon>
        <taxon>Planococcus</taxon>
    </lineage>
</organism>
<evidence type="ECO:0008006" key="3">
    <source>
        <dbReference type="Google" id="ProtNLM"/>
    </source>
</evidence>
<dbReference type="STRING" id="1499687.BN1080_01681"/>
<reference evidence="1 2" key="1">
    <citation type="submission" date="2014-09" db="EMBL/GenBank/DDBJ databases">
        <authorList>
            <person name="Urmite Genomes Urmite Genomes"/>
        </authorList>
    </citation>
    <scope>NUCLEOTIDE SEQUENCE [LARGE SCALE GENOMIC DNA]</scope>
    <source>
        <strain evidence="1 2">ES2</strain>
    </source>
</reference>
<dbReference type="OrthoDB" id="2617138at2"/>
<dbReference type="Gene3D" id="2.40.40.60">
    <property type="match status" value="1"/>
</dbReference>
<dbReference type="AlphaFoldDB" id="A0A098EN75"/>
<sequence>MKKMTLIGASAILAGTLLSGCGWLDKANGLIVYGDEPNIEEVLKQEQSAIEDKKEEISMVSDDQYQIKIAEDNGEKVMVLSEQTAQALVDKELLREVIRGDKTEALKSVPDLSKGEAVLFAKEEQERLTIGGQELKAEYGSNSIIGDGRAYVDKFLVVDDADWEAVAGEEKIMAVLEYDKDPSVRMMQYDVEGNQLVQIKG</sequence>
<keyword evidence="2" id="KW-1185">Reference proteome</keyword>
<evidence type="ECO:0000313" key="1">
    <source>
        <dbReference type="EMBL" id="CEG22746.1"/>
    </source>
</evidence>
<dbReference type="PROSITE" id="PS51257">
    <property type="entry name" value="PROKAR_LIPOPROTEIN"/>
    <property type="match status" value="1"/>
</dbReference>
<protein>
    <recommendedName>
        <fullName evidence="3">Lipoprotein</fullName>
    </recommendedName>
</protein>
<gene>
    <name evidence="1" type="ORF">BN1080_01681</name>
</gene>
<name>A0A098EN75_9BACL</name>
<dbReference type="Pfam" id="PF17294">
    <property type="entry name" value="Lipoprotein_22"/>
    <property type="match status" value="1"/>
</dbReference>
<proteinExistence type="predicted"/>
<dbReference type="Proteomes" id="UP000043699">
    <property type="component" value="Unassembled WGS sequence"/>
</dbReference>
<dbReference type="RefSeq" id="WP_052651577.1">
    <property type="nucleotide sequence ID" value="NZ_CCXS01000001.1"/>
</dbReference>
<accession>A0A098EN75</accession>
<evidence type="ECO:0000313" key="2">
    <source>
        <dbReference type="Proteomes" id="UP000043699"/>
    </source>
</evidence>
<dbReference type="InterPro" id="IPR035253">
    <property type="entry name" value="Lipoprotein_22_bac"/>
</dbReference>